<reference evidence="13" key="2">
    <citation type="journal article" date="2021" name="PeerJ">
        <title>Extensive microbial diversity within the chicken gut microbiome revealed by metagenomics and culture.</title>
        <authorList>
            <person name="Gilroy R."/>
            <person name="Ravi A."/>
            <person name="Getino M."/>
            <person name="Pursley I."/>
            <person name="Horton D.L."/>
            <person name="Alikhan N.F."/>
            <person name="Baker D."/>
            <person name="Gharbi K."/>
            <person name="Hall N."/>
            <person name="Watson M."/>
            <person name="Adriaenssens E.M."/>
            <person name="Foster-Nyarko E."/>
            <person name="Jarju S."/>
            <person name="Secka A."/>
            <person name="Antonio M."/>
            <person name="Oren A."/>
            <person name="Chaudhuri R.R."/>
            <person name="La Ragione R."/>
            <person name="Hildebrand F."/>
            <person name="Pallen M.J."/>
        </authorList>
    </citation>
    <scope>NUCLEOTIDE SEQUENCE</scope>
    <source>
        <strain evidence="13">CHK186-9395</strain>
    </source>
</reference>
<evidence type="ECO:0000313" key="14">
    <source>
        <dbReference type="Proteomes" id="UP000886861"/>
    </source>
</evidence>
<keyword evidence="8 10" id="KW-0131">Cell cycle</keyword>
<dbReference type="Pfam" id="PF04101">
    <property type="entry name" value="Glyco_tran_28_C"/>
    <property type="match status" value="1"/>
</dbReference>
<evidence type="ECO:0000256" key="5">
    <source>
        <dbReference type="ARBA" id="ARBA00022960"/>
    </source>
</evidence>
<feature type="binding site" evidence="10">
    <location>
        <position position="281"/>
    </location>
    <ligand>
        <name>UDP-N-acetyl-alpha-D-glucosamine</name>
        <dbReference type="ChEBI" id="CHEBI:57705"/>
    </ligand>
</feature>
<evidence type="ECO:0000256" key="1">
    <source>
        <dbReference type="ARBA" id="ARBA00022475"/>
    </source>
</evidence>
<evidence type="ECO:0000256" key="7">
    <source>
        <dbReference type="ARBA" id="ARBA00023136"/>
    </source>
</evidence>
<proteinExistence type="inferred from homology"/>
<keyword evidence="2 10" id="KW-0132">Cell division</keyword>
<feature type="domain" description="Glycosyl transferase family 28 C-terminal" evidence="12">
    <location>
        <begin position="184"/>
        <end position="328"/>
    </location>
</feature>
<feature type="domain" description="Glycosyltransferase family 28 N-terminal" evidence="11">
    <location>
        <begin position="4"/>
        <end position="139"/>
    </location>
</feature>
<keyword evidence="5 10" id="KW-0133">Cell shape</keyword>
<dbReference type="PANTHER" id="PTHR21015:SF27">
    <property type="entry name" value="UDP-N-ACETYLGLUCOSAMINE--N-ACETYLMURAMYL-(PENTAPEPTIDE) PYROPHOSPHORYL-UNDECAPRENOL N-ACETYLGLUCOSAMINE TRANSFERASE"/>
    <property type="match status" value="1"/>
</dbReference>
<evidence type="ECO:0000256" key="2">
    <source>
        <dbReference type="ARBA" id="ARBA00022618"/>
    </source>
</evidence>
<comment type="function">
    <text evidence="10">Cell wall formation. Catalyzes the transfer of a GlcNAc subunit on undecaprenyl-pyrophosphoryl-MurNAc-pentapeptide (lipid intermediate I) to form undecaprenyl-pyrophosphoryl-MurNAc-(pentapeptide)GlcNAc (lipid intermediate II).</text>
</comment>
<feature type="binding site" evidence="10">
    <location>
        <begin position="11"/>
        <end position="13"/>
    </location>
    <ligand>
        <name>UDP-N-acetyl-alpha-D-glucosamine</name>
        <dbReference type="ChEBI" id="CHEBI:57705"/>
    </ligand>
</feature>
<dbReference type="AlphaFoldDB" id="A0A9D1NEL9"/>
<accession>A0A9D1NEL9</accession>
<sequence>MRTIVLTGGGTAGHIMPHVALIPELKKHFDRIVYLGSKNGMEKDIITNIPGIEFIEIETVKLIRKLTLKNLLIPYKLIKSINQCKKILKKVKPNIIFSKGGFVSVPVCYAGKKLGIKIISHESDYSFGLANKLILRKCNLMLTSFRETCKNDKCIYTGSPIRDDIFKGDKKNCECGFKKKQPCILIFGGSLGAKKINEVVFKSIDKLKDFNIIHIVGKNNTKNIEKPNYFQIEFAKNIWDYFNLADLVVSRAGANSIFEILVLKKPMLLIPLGKTQSRGDQIENAEAFKRYGFASVLYEEELTPVTLFKSITNLNKNKERYIKRMEEVSSVPSNKLVLQKILDLSK</sequence>
<dbReference type="GO" id="GO:0008360">
    <property type="term" value="P:regulation of cell shape"/>
    <property type="evidence" value="ECO:0007669"/>
    <property type="project" value="UniProtKB-KW"/>
</dbReference>
<name>A0A9D1NEL9_9FIRM</name>
<dbReference type="CDD" id="cd03785">
    <property type="entry name" value="GT28_MurG"/>
    <property type="match status" value="1"/>
</dbReference>
<dbReference type="HAMAP" id="MF_00033">
    <property type="entry name" value="MurG"/>
    <property type="match status" value="1"/>
</dbReference>
<keyword evidence="9 10" id="KW-0961">Cell wall biogenesis/degradation</keyword>
<keyword evidence="1 10" id="KW-1003">Cell membrane</keyword>
<feature type="binding site" evidence="10">
    <location>
        <position position="190"/>
    </location>
    <ligand>
        <name>UDP-N-acetyl-alpha-D-glucosamine</name>
        <dbReference type="ChEBI" id="CHEBI:57705"/>
    </ligand>
</feature>
<dbReference type="GO" id="GO:0071555">
    <property type="term" value="P:cell wall organization"/>
    <property type="evidence" value="ECO:0007669"/>
    <property type="project" value="UniProtKB-KW"/>
</dbReference>
<comment type="similarity">
    <text evidence="10">Belongs to the glycosyltransferase 28 family. MurG subfamily.</text>
</comment>
<evidence type="ECO:0000259" key="12">
    <source>
        <dbReference type="Pfam" id="PF04101"/>
    </source>
</evidence>
<keyword evidence="3 10" id="KW-0328">Glycosyltransferase</keyword>
<dbReference type="EC" id="2.4.1.227" evidence="10"/>
<dbReference type="EMBL" id="DVOJ01000014">
    <property type="protein sequence ID" value="HIV01709.1"/>
    <property type="molecule type" value="Genomic_DNA"/>
</dbReference>
<keyword evidence="6 10" id="KW-0573">Peptidoglycan synthesis</keyword>
<comment type="caution">
    <text evidence="10">Lacks conserved residue(s) required for the propagation of feature annotation.</text>
</comment>
<dbReference type="Pfam" id="PF03033">
    <property type="entry name" value="Glyco_transf_28"/>
    <property type="match status" value="1"/>
</dbReference>
<gene>
    <name evidence="10 13" type="primary">murG</name>
    <name evidence="13" type="ORF">IAA62_04070</name>
</gene>
<dbReference type="SUPFAM" id="SSF53756">
    <property type="entry name" value="UDP-Glycosyltransferase/glycogen phosphorylase"/>
    <property type="match status" value="1"/>
</dbReference>
<protein>
    <recommendedName>
        <fullName evidence="10">UDP-N-acetylglucosamine--N-acetylmuramyl-(pentapeptide) pyrophosphoryl-undecaprenol N-acetylglucosamine transferase</fullName>
        <ecNumber evidence="10">2.4.1.227</ecNumber>
    </recommendedName>
    <alternativeName>
        <fullName evidence="10">Undecaprenyl-PP-MurNAc-pentapeptide-UDPGlcNAc GlcNAc transferase</fullName>
    </alternativeName>
</protein>
<evidence type="ECO:0000256" key="8">
    <source>
        <dbReference type="ARBA" id="ARBA00023306"/>
    </source>
</evidence>
<dbReference type="InterPro" id="IPR006009">
    <property type="entry name" value="GlcNAc_MurG"/>
</dbReference>
<dbReference type="PANTHER" id="PTHR21015">
    <property type="entry name" value="UDP-N-ACETYLGLUCOSAMINE--N-ACETYLMURAMYL-(PENTAPEPTIDE) PYROPHOSPHORYL-UNDECAPRENOL N-ACETYLGLUCOSAMINE TRANSFERASE 1"/>
    <property type="match status" value="1"/>
</dbReference>
<evidence type="ECO:0000313" key="13">
    <source>
        <dbReference type="EMBL" id="HIV01709.1"/>
    </source>
</evidence>
<evidence type="ECO:0000256" key="6">
    <source>
        <dbReference type="ARBA" id="ARBA00022984"/>
    </source>
</evidence>
<dbReference type="GO" id="GO:0005886">
    <property type="term" value="C:plasma membrane"/>
    <property type="evidence" value="ECO:0007669"/>
    <property type="project" value="UniProtKB-SubCell"/>
</dbReference>
<dbReference type="NCBIfam" id="TIGR01133">
    <property type="entry name" value="murG"/>
    <property type="match status" value="1"/>
</dbReference>
<reference evidence="13" key="1">
    <citation type="submission" date="2020-10" db="EMBL/GenBank/DDBJ databases">
        <authorList>
            <person name="Gilroy R."/>
        </authorList>
    </citation>
    <scope>NUCLEOTIDE SEQUENCE</scope>
    <source>
        <strain evidence="13">CHK186-9395</strain>
    </source>
</reference>
<organism evidence="13 14">
    <name type="scientific">Candidatus Caccopulliclostridium gallistercoris</name>
    <dbReference type="NCBI Taxonomy" id="2840719"/>
    <lineage>
        <taxon>Bacteria</taxon>
        <taxon>Bacillati</taxon>
        <taxon>Bacillota</taxon>
        <taxon>Clostridia</taxon>
        <taxon>Candidatus Caccopulliclostridium</taxon>
    </lineage>
</organism>
<comment type="pathway">
    <text evidence="10">Cell wall biogenesis; peptidoglycan biosynthesis.</text>
</comment>
<dbReference type="GO" id="GO:0051301">
    <property type="term" value="P:cell division"/>
    <property type="evidence" value="ECO:0007669"/>
    <property type="project" value="UniProtKB-KW"/>
</dbReference>
<keyword evidence="4 10" id="KW-0808">Transferase</keyword>
<dbReference type="InterPro" id="IPR004276">
    <property type="entry name" value="GlycoTrans_28_N"/>
</dbReference>
<comment type="subcellular location">
    <subcellularLocation>
        <location evidence="10">Cell membrane</location>
        <topology evidence="10">Peripheral membrane protein</topology>
        <orientation evidence="10">Cytoplasmic side</orientation>
    </subcellularLocation>
</comment>
<keyword evidence="7 10" id="KW-0472">Membrane</keyword>
<dbReference type="GO" id="GO:0050511">
    <property type="term" value="F:undecaprenyldiphospho-muramoylpentapeptide beta-N-acetylglucosaminyltransferase activity"/>
    <property type="evidence" value="ECO:0007669"/>
    <property type="project" value="UniProtKB-UniRule"/>
</dbReference>
<dbReference type="GO" id="GO:0009252">
    <property type="term" value="P:peptidoglycan biosynthetic process"/>
    <property type="evidence" value="ECO:0007669"/>
    <property type="project" value="UniProtKB-UniRule"/>
</dbReference>
<evidence type="ECO:0000256" key="3">
    <source>
        <dbReference type="ARBA" id="ARBA00022676"/>
    </source>
</evidence>
<evidence type="ECO:0000256" key="4">
    <source>
        <dbReference type="ARBA" id="ARBA00022679"/>
    </source>
</evidence>
<evidence type="ECO:0000256" key="9">
    <source>
        <dbReference type="ARBA" id="ARBA00023316"/>
    </source>
</evidence>
<dbReference type="Proteomes" id="UP000886861">
    <property type="component" value="Unassembled WGS sequence"/>
</dbReference>
<dbReference type="Gene3D" id="3.40.50.2000">
    <property type="entry name" value="Glycogen Phosphorylase B"/>
    <property type="match status" value="2"/>
</dbReference>
<comment type="caution">
    <text evidence="13">The sequence shown here is derived from an EMBL/GenBank/DDBJ whole genome shotgun (WGS) entry which is preliminary data.</text>
</comment>
<dbReference type="GO" id="GO:0005975">
    <property type="term" value="P:carbohydrate metabolic process"/>
    <property type="evidence" value="ECO:0007669"/>
    <property type="project" value="InterPro"/>
</dbReference>
<dbReference type="InterPro" id="IPR007235">
    <property type="entry name" value="Glyco_trans_28_C"/>
</dbReference>
<evidence type="ECO:0000256" key="10">
    <source>
        <dbReference type="HAMAP-Rule" id="MF_00033"/>
    </source>
</evidence>
<feature type="binding site" evidence="10">
    <location>
        <position position="162"/>
    </location>
    <ligand>
        <name>UDP-N-acetyl-alpha-D-glucosamine</name>
        <dbReference type="ChEBI" id="CHEBI:57705"/>
    </ligand>
</feature>
<evidence type="ECO:0000259" key="11">
    <source>
        <dbReference type="Pfam" id="PF03033"/>
    </source>
</evidence>
<comment type="catalytic activity">
    <reaction evidence="10">
        <text>di-trans,octa-cis-undecaprenyl diphospho-N-acetyl-alpha-D-muramoyl-L-alanyl-D-glutamyl-meso-2,6-diaminopimeloyl-D-alanyl-D-alanine + UDP-N-acetyl-alpha-D-glucosamine = di-trans,octa-cis-undecaprenyl diphospho-[N-acetyl-alpha-D-glucosaminyl-(1-&gt;4)]-N-acetyl-alpha-D-muramoyl-L-alanyl-D-glutamyl-meso-2,6-diaminopimeloyl-D-alanyl-D-alanine + UDP + H(+)</text>
        <dbReference type="Rhea" id="RHEA:31227"/>
        <dbReference type="ChEBI" id="CHEBI:15378"/>
        <dbReference type="ChEBI" id="CHEBI:57705"/>
        <dbReference type="ChEBI" id="CHEBI:58223"/>
        <dbReference type="ChEBI" id="CHEBI:61387"/>
        <dbReference type="ChEBI" id="CHEBI:61388"/>
        <dbReference type="EC" id="2.4.1.227"/>
    </reaction>
</comment>